<accession>A0A3N6N8I2</accession>
<evidence type="ECO:0000256" key="2">
    <source>
        <dbReference type="ARBA" id="ARBA00007349"/>
    </source>
</evidence>
<feature type="transmembrane region" description="Helical" evidence="6">
    <location>
        <begin position="232"/>
        <end position="255"/>
    </location>
</feature>
<dbReference type="GO" id="GO:0022857">
    <property type="term" value="F:transmembrane transporter activity"/>
    <property type="evidence" value="ECO:0007669"/>
    <property type="project" value="InterPro"/>
</dbReference>
<feature type="transmembrane region" description="Helical" evidence="6">
    <location>
        <begin position="91"/>
        <end position="113"/>
    </location>
</feature>
<comment type="caution">
    <text evidence="7">The sequence shown here is derived from an EMBL/GenBank/DDBJ whole genome shotgun (WGS) entry which is preliminary data.</text>
</comment>
<dbReference type="Proteomes" id="UP000272778">
    <property type="component" value="Unassembled WGS sequence"/>
</dbReference>
<keyword evidence="4 6" id="KW-1133">Transmembrane helix</keyword>
<feature type="transmembrane region" description="Helical" evidence="6">
    <location>
        <begin position="53"/>
        <end position="71"/>
    </location>
</feature>
<evidence type="ECO:0000256" key="1">
    <source>
        <dbReference type="ARBA" id="ARBA00004141"/>
    </source>
</evidence>
<dbReference type="AlphaFoldDB" id="A0A3N6N8I2"/>
<name>A0A3N6N8I2_9BURK</name>
<gene>
    <name evidence="7" type="ORF">D1Y85_18255</name>
</gene>
<sequence length="480" mass="51926">MKASWKALAPVIAAIVIALIPAPEGLAQHTWYYFAIFVGVIVGLMLEPIPGAAIGLIAVTVVAVFSEWVFFSPEQLAKPGFNVANASLAWALAGFANGTVWLIFGAFMFALGYEKTGLGRRIALLLVRAMGRKTLTLGYAVMVADAILAPFTPSNTARSGGTIFPVIRNLPPLYDSKPNDPSARRIGSYIMWTAIATTCVTSSMFLTALAPNLLAAELIRKTVKIDVSWIQWFTAMAPAGFVLLLAVPVLTYVLYPPEVKQGNEVPAWAAEELRKMGPLSRREWTLGVLVLIALALWIFADDYVNPTTAALMVIAFMLITGVVTWDEMLANKQAWNTFAWFATLVSLADGLSKTGFVKWFADMMSHHMSGYSPILAAVVLVLIFFFTHYMFASVTAHATAMLPVMLTVGSTIPGMPMEAFSLLLALTLGLMGILTPYGTGPSPVYYGSGYLPAGDYWKLGAIFGVIYIVVFLVISVPLLL</sequence>
<evidence type="ECO:0000256" key="5">
    <source>
        <dbReference type="ARBA" id="ARBA00023136"/>
    </source>
</evidence>
<keyword evidence="3 6" id="KW-0812">Transmembrane</keyword>
<evidence type="ECO:0000313" key="8">
    <source>
        <dbReference type="Proteomes" id="UP000272778"/>
    </source>
</evidence>
<feature type="transmembrane region" description="Helical" evidence="6">
    <location>
        <begin position="189"/>
        <end position="211"/>
    </location>
</feature>
<keyword evidence="5 6" id="KW-0472">Membrane</keyword>
<comment type="similarity">
    <text evidence="2">Belongs to the SLC13A/DASS transporter (TC 2.A.47) family. DIT1 subfamily.</text>
</comment>
<protein>
    <submittedName>
        <fullName evidence="7">Anion permease</fullName>
    </submittedName>
</protein>
<feature type="transmembrane region" description="Helical" evidence="6">
    <location>
        <begin position="368"/>
        <end position="388"/>
    </location>
</feature>
<dbReference type="NCBIfam" id="TIGR00785">
    <property type="entry name" value="dass"/>
    <property type="match status" value="1"/>
</dbReference>
<dbReference type="GO" id="GO:0016020">
    <property type="term" value="C:membrane"/>
    <property type="evidence" value="ECO:0007669"/>
    <property type="project" value="UniProtKB-SubCell"/>
</dbReference>
<dbReference type="PIRSF" id="PIRSF002457">
    <property type="entry name" value="DASS"/>
    <property type="match status" value="1"/>
</dbReference>
<dbReference type="InterPro" id="IPR030676">
    <property type="entry name" value="CitT-rel"/>
</dbReference>
<feature type="transmembrane region" description="Helical" evidence="6">
    <location>
        <begin position="419"/>
        <end position="439"/>
    </location>
</feature>
<dbReference type="RefSeq" id="WP_124152484.1">
    <property type="nucleotide sequence ID" value="NZ_RQIS01000013.1"/>
</dbReference>
<feature type="transmembrane region" description="Helical" evidence="6">
    <location>
        <begin position="459"/>
        <end position="479"/>
    </location>
</feature>
<comment type="subcellular location">
    <subcellularLocation>
        <location evidence="1">Membrane</location>
        <topology evidence="1">Multi-pass membrane protein</topology>
    </subcellularLocation>
</comment>
<evidence type="ECO:0000313" key="7">
    <source>
        <dbReference type="EMBL" id="RQH04407.1"/>
    </source>
</evidence>
<dbReference type="InterPro" id="IPR001898">
    <property type="entry name" value="SLC13A/DASS"/>
</dbReference>
<dbReference type="EMBL" id="RQIS01000013">
    <property type="protein sequence ID" value="RQH04407.1"/>
    <property type="molecule type" value="Genomic_DNA"/>
</dbReference>
<feature type="transmembrane region" description="Helical" evidence="6">
    <location>
        <begin position="337"/>
        <end position="356"/>
    </location>
</feature>
<reference evidence="7 8" key="1">
    <citation type="submission" date="2018-11" db="EMBL/GenBank/DDBJ databases">
        <title>Paraburkholderia sp. DHOA04, isolated from soil.</title>
        <authorList>
            <person name="Gao Z.-H."/>
            <person name="Qiu L.-H."/>
            <person name="Fu J.-C."/>
        </authorList>
    </citation>
    <scope>NUCLEOTIDE SEQUENCE [LARGE SCALE GENOMIC DNA]</scope>
    <source>
        <strain evidence="7 8">DHOA04</strain>
    </source>
</reference>
<feature type="transmembrane region" description="Helical" evidence="6">
    <location>
        <begin position="307"/>
        <end position="325"/>
    </location>
</feature>
<feature type="transmembrane region" description="Helical" evidence="6">
    <location>
        <begin position="31"/>
        <end position="46"/>
    </location>
</feature>
<evidence type="ECO:0000256" key="4">
    <source>
        <dbReference type="ARBA" id="ARBA00022989"/>
    </source>
</evidence>
<dbReference type="Pfam" id="PF00939">
    <property type="entry name" value="Na_sulph_symp"/>
    <property type="match status" value="1"/>
</dbReference>
<dbReference type="OrthoDB" id="3170849at2"/>
<feature type="transmembrane region" description="Helical" evidence="6">
    <location>
        <begin position="284"/>
        <end position="300"/>
    </location>
</feature>
<keyword evidence="8" id="KW-1185">Reference proteome</keyword>
<organism evidence="7 8">
    <name type="scientific">Paraburkholderia dinghuensis</name>
    <dbReference type="NCBI Taxonomy" id="2305225"/>
    <lineage>
        <taxon>Bacteria</taxon>
        <taxon>Pseudomonadati</taxon>
        <taxon>Pseudomonadota</taxon>
        <taxon>Betaproteobacteria</taxon>
        <taxon>Burkholderiales</taxon>
        <taxon>Burkholderiaceae</taxon>
        <taxon>Paraburkholderia</taxon>
    </lineage>
</organism>
<evidence type="ECO:0000256" key="6">
    <source>
        <dbReference type="SAM" id="Phobius"/>
    </source>
</evidence>
<evidence type="ECO:0000256" key="3">
    <source>
        <dbReference type="ARBA" id="ARBA00022692"/>
    </source>
</evidence>
<proteinExistence type="inferred from homology"/>
<dbReference type="PANTHER" id="PTHR42826">
    <property type="entry name" value="DICARBOXYLATE TRANSPORTER 2.1, CHLOROPLASTIC"/>
    <property type="match status" value="1"/>
</dbReference>